<evidence type="ECO:0008006" key="3">
    <source>
        <dbReference type="Google" id="ProtNLM"/>
    </source>
</evidence>
<dbReference type="InParanoid" id="K3X105"/>
<dbReference type="EnsemblProtists" id="PYU1_T010904">
    <property type="protein sequence ID" value="PYU1_T010904"/>
    <property type="gene ID" value="PYU1_G010881"/>
</dbReference>
<dbReference type="AlphaFoldDB" id="K3X105"/>
<reference evidence="1" key="3">
    <citation type="submission" date="2015-02" db="UniProtKB">
        <authorList>
            <consortium name="EnsemblProtists"/>
        </authorList>
    </citation>
    <scope>IDENTIFICATION</scope>
    <source>
        <strain evidence="1">DAOM BR144</strain>
    </source>
</reference>
<name>K3X105_GLOUD</name>
<dbReference type="HOGENOM" id="CLU_600640_0_0_1"/>
<protein>
    <recommendedName>
        <fullName evidence="3">Sfi1 spindle body domain-containing protein</fullName>
    </recommendedName>
</protein>
<dbReference type="VEuPathDB" id="FungiDB:PYU1_G010881"/>
<proteinExistence type="predicted"/>
<organism evidence="1 2">
    <name type="scientific">Globisporangium ultimum (strain ATCC 200006 / CBS 805.95 / DAOM BR144)</name>
    <name type="common">Pythium ultimum</name>
    <dbReference type="NCBI Taxonomy" id="431595"/>
    <lineage>
        <taxon>Eukaryota</taxon>
        <taxon>Sar</taxon>
        <taxon>Stramenopiles</taxon>
        <taxon>Oomycota</taxon>
        <taxon>Peronosporomycetes</taxon>
        <taxon>Pythiales</taxon>
        <taxon>Pythiaceae</taxon>
        <taxon>Globisporangium</taxon>
    </lineage>
</organism>
<dbReference type="EMBL" id="GL376590">
    <property type="status" value="NOT_ANNOTATED_CDS"/>
    <property type="molecule type" value="Genomic_DNA"/>
</dbReference>
<reference evidence="2" key="2">
    <citation type="submission" date="2010-04" db="EMBL/GenBank/DDBJ databases">
        <authorList>
            <person name="Buell R."/>
            <person name="Hamilton J."/>
            <person name="Hostetler J."/>
        </authorList>
    </citation>
    <scope>NUCLEOTIDE SEQUENCE [LARGE SCALE GENOMIC DNA]</scope>
    <source>
        <strain evidence="2">DAOM:BR144</strain>
    </source>
</reference>
<reference evidence="2" key="1">
    <citation type="journal article" date="2010" name="Genome Biol.">
        <title>Genome sequence of the necrotrophic plant pathogen Pythium ultimum reveals original pathogenicity mechanisms and effector repertoire.</title>
        <authorList>
            <person name="Levesque C.A."/>
            <person name="Brouwer H."/>
            <person name="Cano L."/>
            <person name="Hamilton J.P."/>
            <person name="Holt C."/>
            <person name="Huitema E."/>
            <person name="Raffaele S."/>
            <person name="Robideau G.P."/>
            <person name="Thines M."/>
            <person name="Win J."/>
            <person name="Zerillo M.M."/>
            <person name="Beakes G.W."/>
            <person name="Boore J.L."/>
            <person name="Busam D."/>
            <person name="Dumas B."/>
            <person name="Ferriera S."/>
            <person name="Fuerstenberg S.I."/>
            <person name="Gachon C.M."/>
            <person name="Gaulin E."/>
            <person name="Govers F."/>
            <person name="Grenville-Briggs L."/>
            <person name="Horner N."/>
            <person name="Hostetler J."/>
            <person name="Jiang R.H."/>
            <person name="Johnson J."/>
            <person name="Krajaejun T."/>
            <person name="Lin H."/>
            <person name="Meijer H.J."/>
            <person name="Moore B."/>
            <person name="Morris P."/>
            <person name="Phuntmart V."/>
            <person name="Puiu D."/>
            <person name="Shetty J."/>
            <person name="Stajich J.E."/>
            <person name="Tripathy S."/>
            <person name="Wawra S."/>
            <person name="van West P."/>
            <person name="Whitty B.R."/>
            <person name="Coutinho P.M."/>
            <person name="Henrissat B."/>
            <person name="Martin F."/>
            <person name="Thomas P.D."/>
            <person name="Tyler B.M."/>
            <person name="De Vries R.P."/>
            <person name="Kamoun S."/>
            <person name="Yandell M."/>
            <person name="Tisserat N."/>
            <person name="Buell C.R."/>
        </authorList>
    </citation>
    <scope>NUCLEOTIDE SEQUENCE</scope>
    <source>
        <strain evidence="2">DAOM:BR144</strain>
    </source>
</reference>
<evidence type="ECO:0000313" key="1">
    <source>
        <dbReference type="EnsemblProtists" id="PYU1_T010904"/>
    </source>
</evidence>
<keyword evidence="2" id="KW-1185">Reference proteome</keyword>
<evidence type="ECO:0000313" key="2">
    <source>
        <dbReference type="Proteomes" id="UP000019132"/>
    </source>
</evidence>
<sequence length="456" mass="54507">MKQLTMSAEKQELLIAFSTWKEVWSKRKITMVTVEMRRKTIQQATLRRYFFEWRHMMATQKTLERKTRKLIAQRITRLLKQRFEDWRANLSLNAALRTLLPRLNEIAVRVKVESGFTKWTHVVTLKKTLEYKERERQRRIMEFIMGRHEWNLERIFGAWQSYASSRRAKHAEAQKRLTARLTKLKSSTWKTWCNYILCTNIQKHLLSTLEKNLTAYHVRIAVSKWKRHIHHTLILKLQEHNAILSQENKRVSDESNLNAALVKDLQVSLVESDQHISHLETKLSYTSSTTSRFQVEYQRERDRTRALARLVSRNLVIKDVLQAFSRWKKQTVVISSQYASLETLERLLQRKQRKLAFQDWRRKTISAMKLQYVQQRRRKLQQMALMNTWKNYCRRNLRVKLVLMRLCGNVNMNAQEHGLSVLGAFRIWRKHSDAYGCRACIRSSPNVDENDLRVIS</sequence>
<accession>K3X105</accession>
<dbReference type="Proteomes" id="UP000019132">
    <property type="component" value="Unassembled WGS sequence"/>
</dbReference>